<keyword evidence="7" id="KW-0067">ATP-binding</keyword>
<reference evidence="9 10" key="1">
    <citation type="submission" date="2016-05" db="EMBL/GenBank/DDBJ databases">
        <title>Microbial solvent formation.</title>
        <authorList>
            <person name="Poehlein A."/>
            <person name="Montoya Solano J.D."/>
            <person name="Flitsch S."/>
            <person name="Krabben P."/>
            <person name="Duerre P."/>
            <person name="Daniel R."/>
        </authorList>
    </citation>
    <scope>NUCLEOTIDE SEQUENCE [LARGE SCALE GENOMIC DNA]</scope>
    <source>
        <strain evidence="9 10">DSM 2619</strain>
    </source>
</reference>
<dbReference type="EC" id="2.7.1.2" evidence="2"/>
<dbReference type="PANTHER" id="PTHR18964">
    <property type="entry name" value="ROK (REPRESSOR, ORF, KINASE) FAMILY"/>
    <property type="match status" value="1"/>
</dbReference>
<dbReference type="InterPro" id="IPR004654">
    <property type="entry name" value="ROK_glcA"/>
</dbReference>
<evidence type="ECO:0000313" key="9">
    <source>
        <dbReference type="EMBL" id="OOM73817.1"/>
    </source>
</evidence>
<dbReference type="AlphaFoldDB" id="A0A1S8T7P2"/>
<evidence type="ECO:0000313" key="10">
    <source>
        <dbReference type="Proteomes" id="UP000190890"/>
    </source>
</evidence>
<dbReference type="SUPFAM" id="SSF53067">
    <property type="entry name" value="Actin-like ATPase domain"/>
    <property type="match status" value="1"/>
</dbReference>
<proteinExistence type="inferred from homology"/>
<dbReference type="PANTHER" id="PTHR18964:SF149">
    <property type="entry name" value="BIFUNCTIONAL UDP-N-ACETYLGLUCOSAMINE 2-EPIMERASE_N-ACETYLMANNOSAMINE KINASE"/>
    <property type="match status" value="1"/>
</dbReference>
<comment type="caution">
    <text evidence="9">The sequence shown here is derived from an EMBL/GenBank/DDBJ whole genome shotgun (WGS) entry which is preliminary data.</text>
</comment>
<dbReference type="InterPro" id="IPR043129">
    <property type="entry name" value="ATPase_NBD"/>
</dbReference>
<accession>A0A1S8T7P2</accession>
<dbReference type="GO" id="GO:0006096">
    <property type="term" value="P:glycolytic process"/>
    <property type="evidence" value="ECO:0007669"/>
    <property type="project" value="InterPro"/>
</dbReference>
<dbReference type="GO" id="GO:0004340">
    <property type="term" value="F:glucokinase activity"/>
    <property type="evidence" value="ECO:0007669"/>
    <property type="project" value="UniProtKB-EC"/>
</dbReference>
<evidence type="ECO:0000256" key="5">
    <source>
        <dbReference type="ARBA" id="ARBA00022741"/>
    </source>
</evidence>
<dbReference type="STRING" id="29367.CLPUN_43240"/>
<name>A0A1S8T7P2_9CLOT</name>
<dbReference type="Proteomes" id="UP000190890">
    <property type="component" value="Unassembled WGS sequence"/>
</dbReference>
<keyword evidence="6 9" id="KW-0418">Kinase</keyword>
<protein>
    <recommendedName>
        <fullName evidence="3">Glucokinase</fullName>
        <ecNumber evidence="2">2.7.1.2</ecNumber>
    </recommendedName>
    <alternativeName>
        <fullName evidence="8">Glucose kinase</fullName>
    </alternativeName>
</protein>
<evidence type="ECO:0000256" key="6">
    <source>
        <dbReference type="ARBA" id="ARBA00022777"/>
    </source>
</evidence>
<dbReference type="EMBL" id="LZZM01000209">
    <property type="protein sequence ID" value="OOM73817.1"/>
    <property type="molecule type" value="Genomic_DNA"/>
</dbReference>
<dbReference type="RefSeq" id="WP_077849268.1">
    <property type="nucleotide sequence ID" value="NZ_LZZM01000209.1"/>
</dbReference>
<dbReference type="GO" id="GO:0005524">
    <property type="term" value="F:ATP binding"/>
    <property type="evidence" value="ECO:0007669"/>
    <property type="project" value="UniProtKB-KW"/>
</dbReference>
<keyword evidence="4 9" id="KW-0808">Transferase</keyword>
<organism evidence="9 10">
    <name type="scientific">Clostridium puniceum</name>
    <dbReference type="NCBI Taxonomy" id="29367"/>
    <lineage>
        <taxon>Bacteria</taxon>
        <taxon>Bacillati</taxon>
        <taxon>Bacillota</taxon>
        <taxon>Clostridia</taxon>
        <taxon>Eubacteriales</taxon>
        <taxon>Clostridiaceae</taxon>
        <taxon>Clostridium</taxon>
    </lineage>
</organism>
<evidence type="ECO:0000256" key="1">
    <source>
        <dbReference type="ARBA" id="ARBA00006479"/>
    </source>
</evidence>
<dbReference type="PROSITE" id="PS01125">
    <property type="entry name" value="ROK"/>
    <property type="match status" value="1"/>
</dbReference>
<evidence type="ECO:0000256" key="4">
    <source>
        <dbReference type="ARBA" id="ARBA00022679"/>
    </source>
</evidence>
<evidence type="ECO:0000256" key="3">
    <source>
        <dbReference type="ARBA" id="ARBA00014701"/>
    </source>
</evidence>
<dbReference type="NCBIfam" id="TIGR00744">
    <property type="entry name" value="ROK_glcA_fam"/>
    <property type="match status" value="1"/>
</dbReference>
<comment type="similarity">
    <text evidence="1">Belongs to the ROK (NagC/XylR) family.</text>
</comment>
<dbReference type="OrthoDB" id="9810372at2"/>
<dbReference type="Gene3D" id="3.30.420.40">
    <property type="match status" value="2"/>
</dbReference>
<keyword evidence="10" id="KW-1185">Reference proteome</keyword>
<evidence type="ECO:0000256" key="8">
    <source>
        <dbReference type="ARBA" id="ARBA00032386"/>
    </source>
</evidence>
<evidence type="ECO:0000256" key="2">
    <source>
        <dbReference type="ARBA" id="ARBA00012323"/>
    </source>
</evidence>
<evidence type="ECO:0000256" key="7">
    <source>
        <dbReference type="ARBA" id="ARBA00022840"/>
    </source>
</evidence>
<dbReference type="InterPro" id="IPR000600">
    <property type="entry name" value="ROK"/>
</dbReference>
<gene>
    <name evidence="9" type="primary">glcK_4</name>
    <name evidence="9" type="ORF">CLPUN_43240</name>
</gene>
<keyword evidence="5" id="KW-0547">Nucleotide-binding</keyword>
<sequence length="311" mass="33189">MKEYILGVDIGGTTVKLGLFKSQGQLLEKWEIKTRKDHEGGYIIGDIVESLENKLDEKNISKENVLGVGIGVPGPVKDDGTVLKCVNLGWEVFNIVQEVNKLIKLPVRAGNDANLAALGEMWQGGGKGYKDIVMVTLGTGVGGGIVIDGKIIPGYHGAGGEIGHIKVSNDETECCGCGNKGCLEQYTSATGIVNLANKILKNEKIETMLRAFKHLSAKDIFDSANLGDKLALKLVDEYNANLGIALANISCVIDPEVFVIGGGVAQNGNALIENITKHFKDNAFHVLRNTKFELAKLGNDAGIYGAAKLIE</sequence>
<dbReference type="InterPro" id="IPR049874">
    <property type="entry name" value="ROK_cs"/>
</dbReference>
<dbReference type="GO" id="GO:0005737">
    <property type="term" value="C:cytoplasm"/>
    <property type="evidence" value="ECO:0007669"/>
    <property type="project" value="InterPro"/>
</dbReference>
<dbReference type="Pfam" id="PF00480">
    <property type="entry name" value="ROK"/>
    <property type="match status" value="1"/>
</dbReference>